<evidence type="ECO:0000313" key="1">
    <source>
        <dbReference type="EMBL" id="KAI3783994.1"/>
    </source>
</evidence>
<dbReference type="EMBL" id="CM042031">
    <property type="protein sequence ID" value="KAI3783994.1"/>
    <property type="molecule type" value="Genomic_DNA"/>
</dbReference>
<reference evidence="2" key="1">
    <citation type="journal article" date="2022" name="Mol. Ecol. Resour.">
        <title>The genomes of chicory, endive, great burdock and yacon provide insights into Asteraceae palaeo-polyploidization history and plant inulin production.</title>
        <authorList>
            <person name="Fan W."/>
            <person name="Wang S."/>
            <person name="Wang H."/>
            <person name="Wang A."/>
            <person name="Jiang F."/>
            <person name="Liu H."/>
            <person name="Zhao H."/>
            <person name="Xu D."/>
            <person name="Zhang Y."/>
        </authorList>
    </citation>
    <scope>NUCLEOTIDE SEQUENCE [LARGE SCALE GENOMIC DNA]</scope>
    <source>
        <strain evidence="2">cv. Yunnan</strain>
    </source>
</reference>
<proteinExistence type="predicted"/>
<accession>A0ACB9GKP1</accession>
<dbReference type="Proteomes" id="UP001056120">
    <property type="component" value="Linkage Group LG14"/>
</dbReference>
<keyword evidence="2" id="KW-1185">Reference proteome</keyword>
<comment type="caution">
    <text evidence="1">The sequence shown here is derived from an EMBL/GenBank/DDBJ whole genome shotgun (WGS) entry which is preliminary data.</text>
</comment>
<protein>
    <submittedName>
        <fullName evidence="1">Uncharacterized protein</fullName>
    </submittedName>
</protein>
<sequence>MNIWGVIRGLWGLRRLQGWEYGFWVMKVEVKLVGFDLGGGEKEKAFIVSLLFQLFLIIFILLDFCSIYRPLSSYQPSFLRPPHLSAAQASSAALKPRPFGFKWREVEII</sequence>
<name>A0ACB9GKP1_9ASTR</name>
<organism evidence="1 2">
    <name type="scientific">Smallanthus sonchifolius</name>
    <dbReference type="NCBI Taxonomy" id="185202"/>
    <lineage>
        <taxon>Eukaryota</taxon>
        <taxon>Viridiplantae</taxon>
        <taxon>Streptophyta</taxon>
        <taxon>Embryophyta</taxon>
        <taxon>Tracheophyta</taxon>
        <taxon>Spermatophyta</taxon>
        <taxon>Magnoliopsida</taxon>
        <taxon>eudicotyledons</taxon>
        <taxon>Gunneridae</taxon>
        <taxon>Pentapetalae</taxon>
        <taxon>asterids</taxon>
        <taxon>campanulids</taxon>
        <taxon>Asterales</taxon>
        <taxon>Asteraceae</taxon>
        <taxon>Asteroideae</taxon>
        <taxon>Heliantheae alliance</taxon>
        <taxon>Millerieae</taxon>
        <taxon>Smallanthus</taxon>
    </lineage>
</organism>
<reference evidence="1 2" key="2">
    <citation type="journal article" date="2022" name="Mol. Ecol. Resour.">
        <title>The genomes of chicory, endive, great burdock and yacon provide insights into Asteraceae paleo-polyploidization history and plant inulin production.</title>
        <authorList>
            <person name="Fan W."/>
            <person name="Wang S."/>
            <person name="Wang H."/>
            <person name="Wang A."/>
            <person name="Jiang F."/>
            <person name="Liu H."/>
            <person name="Zhao H."/>
            <person name="Xu D."/>
            <person name="Zhang Y."/>
        </authorList>
    </citation>
    <scope>NUCLEOTIDE SEQUENCE [LARGE SCALE GENOMIC DNA]</scope>
    <source>
        <strain evidence="2">cv. Yunnan</strain>
        <tissue evidence="1">Leaves</tissue>
    </source>
</reference>
<gene>
    <name evidence="1" type="ORF">L1987_43085</name>
</gene>
<evidence type="ECO:0000313" key="2">
    <source>
        <dbReference type="Proteomes" id="UP001056120"/>
    </source>
</evidence>